<keyword evidence="1" id="KW-0472">Membrane</keyword>
<keyword evidence="3" id="KW-1185">Reference proteome</keyword>
<dbReference type="AlphaFoldDB" id="B4G530"/>
<proteinExistence type="predicted"/>
<organism evidence="3">
    <name type="scientific">Drosophila persimilis</name>
    <name type="common">Fruit fly</name>
    <dbReference type="NCBI Taxonomy" id="7234"/>
    <lineage>
        <taxon>Eukaryota</taxon>
        <taxon>Metazoa</taxon>
        <taxon>Ecdysozoa</taxon>
        <taxon>Arthropoda</taxon>
        <taxon>Hexapoda</taxon>
        <taxon>Insecta</taxon>
        <taxon>Pterygota</taxon>
        <taxon>Neoptera</taxon>
        <taxon>Endopterygota</taxon>
        <taxon>Diptera</taxon>
        <taxon>Brachycera</taxon>
        <taxon>Muscomorpha</taxon>
        <taxon>Ephydroidea</taxon>
        <taxon>Drosophilidae</taxon>
        <taxon>Drosophila</taxon>
        <taxon>Sophophora</taxon>
    </lineage>
</organism>
<name>B4G530_DROPE</name>
<evidence type="ECO:0000313" key="3">
    <source>
        <dbReference type="Proteomes" id="UP000008744"/>
    </source>
</evidence>
<feature type="transmembrane region" description="Helical" evidence="1">
    <location>
        <begin position="16"/>
        <end position="40"/>
    </location>
</feature>
<keyword evidence="1" id="KW-1133">Transmembrane helix</keyword>
<evidence type="ECO:0000256" key="1">
    <source>
        <dbReference type="SAM" id="Phobius"/>
    </source>
</evidence>
<dbReference type="HOGENOM" id="CLU_1951012_0_0_1"/>
<gene>
    <name evidence="2" type="primary">Dper\GL24285</name>
    <name evidence="2" type="ORF">Dper_GL24285</name>
</gene>
<reference evidence="2 3" key="1">
    <citation type="journal article" date="2007" name="Nature">
        <title>Evolution of genes and genomes on the Drosophila phylogeny.</title>
        <authorList>
            <consortium name="Drosophila 12 Genomes Consortium"/>
            <person name="Clark A.G."/>
            <person name="Eisen M.B."/>
            <person name="Smith D.R."/>
            <person name="Bergman C.M."/>
            <person name="Oliver B."/>
            <person name="Markow T.A."/>
            <person name="Kaufman T.C."/>
            <person name="Kellis M."/>
            <person name="Gelbart W."/>
            <person name="Iyer V.N."/>
            <person name="Pollard D.A."/>
            <person name="Sackton T.B."/>
            <person name="Larracuente A.M."/>
            <person name="Singh N.D."/>
            <person name="Abad J.P."/>
            <person name="Abt D.N."/>
            <person name="Adryan B."/>
            <person name="Aguade M."/>
            <person name="Akashi H."/>
            <person name="Anderson W.W."/>
            <person name="Aquadro C.F."/>
            <person name="Ardell D.H."/>
            <person name="Arguello R."/>
            <person name="Artieri C.G."/>
            <person name="Barbash D.A."/>
            <person name="Barker D."/>
            <person name="Barsanti P."/>
            <person name="Batterham P."/>
            <person name="Batzoglou S."/>
            <person name="Begun D."/>
            <person name="Bhutkar A."/>
            <person name="Blanco E."/>
            <person name="Bosak S.A."/>
            <person name="Bradley R.K."/>
            <person name="Brand A.D."/>
            <person name="Brent M.R."/>
            <person name="Brooks A.N."/>
            <person name="Brown R.H."/>
            <person name="Butlin R.K."/>
            <person name="Caggese C."/>
            <person name="Calvi B.R."/>
            <person name="Bernardo de Carvalho A."/>
            <person name="Caspi A."/>
            <person name="Castrezana S."/>
            <person name="Celniker S.E."/>
            <person name="Chang J.L."/>
            <person name="Chapple C."/>
            <person name="Chatterji S."/>
            <person name="Chinwalla A."/>
            <person name="Civetta A."/>
            <person name="Clifton S.W."/>
            <person name="Comeron J.M."/>
            <person name="Costello J.C."/>
            <person name="Coyne J.A."/>
            <person name="Daub J."/>
            <person name="David R.G."/>
            <person name="Delcher A.L."/>
            <person name="Delehaunty K."/>
            <person name="Do C.B."/>
            <person name="Ebling H."/>
            <person name="Edwards K."/>
            <person name="Eickbush T."/>
            <person name="Evans J.D."/>
            <person name="Filipski A."/>
            <person name="Findeiss S."/>
            <person name="Freyhult E."/>
            <person name="Fulton L."/>
            <person name="Fulton R."/>
            <person name="Garcia A.C."/>
            <person name="Gardiner A."/>
            <person name="Garfield D.A."/>
            <person name="Garvin B.E."/>
            <person name="Gibson G."/>
            <person name="Gilbert D."/>
            <person name="Gnerre S."/>
            <person name="Godfrey J."/>
            <person name="Good R."/>
            <person name="Gotea V."/>
            <person name="Gravely B."/>
            <person name="Greenberg A.J."/>
            <person name="Griffiths-Jones S."/>
            <person name="Gross S."/>
            <person name="Guigo R."/>
            <person name="Gustafson E.A."/>
            <person name="Haerty W."/>
            <person name="Hahn M.W."/>
            <person name="Halligan D.L."/>
            <person name="Halpern A.L."/>
            <person name="Halter G.M."/>
            <person name="Han M.V."/>
            <person name="Heger A."/>
            <person name="Hillier L."/>
            <person name="Hinrichs A.S."/>
            <person name="Holmes I."/>
            <person name="Hoskins R.A."/>
            <person name="Hubisz M.J."/>
            <person name="Hultmark D."/>
            <person name="Huntley M.A."/>
            <person name="Jaffe D.B."/>
            <person name="Jagadeeshan S."/>
            <person name="Jeck W.R."/>
            <person name="Johnson J."/>
            <person name="Jones C.D."/>
            <person name="Jordan W.C."/>
            <person name="Karpen G.H."/>
            <person name="Kataoka E."/>
            <person name="Keightley P.D."/>
            <person name="Kheradpour P."/>
            <person name="Kirkness E.F."/>
            <person name="Koerich L.B."/>
            <person name="Kristiansen K."/>
            <person name="Kudrna D."/>
            <person name="Kulathinal R.J."/>
            <person name="Kumar S."/>
            <person name="Kwok R."/>
            <person name="Lander E."/>
            <person name="Langley C.H."/>
            <person name="Lapoint R."/>
            <person name="Lazzaro B.P."/>
            <person name="Lee S.J."/>
            <person name="Levesque L."/>
            <person name="Li R."/>
            <person name="Lin C.F."/>
            <person name="Lin M.F."/>
            <person name="Lindblad-Toh K."/>
            <person name="Llopart A."/>
            <person name="Long M."/>
            <person name="Low L."/>
            <person name="Lozovsky E."/>
            <person name="Lu J."/>
            <person name="Luo M."/>
            <person name="Machado C.A."/>
            <person name="Makalowski W."/>
            <person name="Marzo M."/>
            <person name="Matsuda M."/>
            <person name="Matzkin L."/>
            <person name="McAllister B."/>
            <person name="McBride C.S."/>
            <person name="McKernan B."/>
            <person name="McKernan K."/>
            <person name="Mendez-Lago M."/>
            <person name="Minx P."/>
            <person name="Mollenhauer M.U."/>
            <person name="Montooth K."/>
            <person name="Mount S.M."/>
            <person name="Mu X."/>
            <person name="Myers E."/>
            <person name="Negre B."/>
            <person name="Newfeld S."/>
            <person name="Nielsen R."/>
            <person name="Noor M.A."/>
            <person name="O'Grady P."/>
            <person name="Pachter L."/>
            <person name="Papaceit M."/>
            <person name="Parisi M.J."/>
            <person name="Parisi M."/>
            <person name="Parts L."/>
            <person name="Pedersen J.S."/>
            <person name="Pesole G."/>
            <person name="Phillippy A.M."/>
            <person name="Ponting C.P."/>
            <person name="Pop M."/>
            <person name="Porcelli D."/>
            <person name="Powell J.R."/>
            <person name="Prohaska S."/>
            <person name="Pruitt K."/>
            <person name="Puig M."/>
            <person name="Quesneville H."/>
            <person name="Ram K.R."/>
            <person name="Rand D."/>
            <person name="Rasmussen M.D."/>
            <person name="Reed L.K."/>
            <person name="Reenan R."/>
            <person name="Reily A."/>
            <person name="Remington K.A."/>
            <person name="Rieger T.T."/>
            <person name="Ritchie M.G."/>
            <person name="Robin C."/>
            <person name="Rogers Y.H."/>
            <person name="Rohde C."/>
            <person name="Rozas J."/>
            <person name="Rubenfield M.J."/>
            <person name="Ruiz A."/>
            <person name="Russo S."/>
            <person name="Salzberg S.L."/>
            <person name="Sanchez-Gracia A."/>
            <person name="Saranga D.J."/>
            <person name="Sato H."/>
            <person name="Schaeffer S.W."/>
            <person name="Schatz M.C."/>
            <person name="Schlenke T."/>
            <person name="Schwartz R."/>
            <person name="Segarra C."/>
            <person name="Singh R.S."/>
            <person name="Sirot L."/>
            <person name="Sirota M."/>
            <person name="Sisneros N.B."/>
            <person name="Smith C.D."/>
            <person name="Smith T.F."/>
            <person name="Spieth J."/>
            <person name="Stage D.E."/>
            <person name="Stark A."/>
            <person name="Stephan W."/>
            <person name="Strausberg R.L."/>
            <person name="Strempel S."/>
            <person name="Sturgill D."/>
            <person name="Sutton G."/>
            <person name="Sutton G.G."/>
            <person name="Tao W."/>
            <person name="Teichmann S."/>
            <person name="Tobari Y.N."/>
            <person name="Tomimura Y."/>
            <person name="Tsolas J.M."/>
            <person name="Valente V.L."/>
            <person name="Venter E."/>
            <person name="Venter J.C."/>
            <person name="Vicario S."/>
            <person name="Vieira F.G."/>
            <person name="Vilella A.J."/>
            <person name="Villasante A."/>
            <person name="Walenz B."/>
            <person name="Wang J."/>
            <person name="Wasserman M."/>
            <person name="Watts T."/>
            <person name="Wilson D."/>
            <person name="Wilson R.K."/>
            <person name="Wing R.A."/>
            <person name="Wolfner M.F."/>
            <person name="Wong A."/>
            <person name="Wong G.K."/>
            <person name="Wu C.I."/>
            <person name="Wu G."/>
            <person name="Yamamoto D."/>
            <person name="Yang H.P."/>
            <person name="Yang S.P."/>
            <person name="Yorke J.A."/>
            <person name="Yoshida K."/>
            <person name="Zdobnov E."/>
            <person name="Zhang P."/>
            <person name="Zhang Y."/>
            <person name="Zimin A.V."/>
            <person name="Baldwin J."/>
            <person name="Abdouelleil A."/>
            <person name="Abdulkadir J."/>
            <person name="Abebe A."/>
            <person name="Abera B."/>
            <person name="Abreu J."/>
            <person name="Acer S.C."/>
            <person name="Aftuck L."/>
            <person name="Alexander A."/>
            <person name="An P."/>
            <person name="Anderson E."/>
            <person name="Anderson S."/>
            <person name="Arachi H."/>
            <person name="Azer M."/>
            <person name="Bachantsang P."/>
            <person name="Barry A."/>
            <person name="Bayul T."/>
            <person name="Berlin A."/>
            <person name="Bessette D."/>
            <person name="Bloom T."/>
            <person name="Blye J."/>
            <person name="Boguslavskiy L."/>
            <person name="Bonnet C."/>
            <person name="Boukhgalter B."/>
            <person name="Bourzgui I."/>
            <person name="Brown A."/>
            <person name="Cahill P."/>
            <person name="Channer S."/>
            <person name="Cheshatsang Y."/>
            <person name="Chuda L."/>
            <person name="Citroen M."/>
            <person name="Collymore A."/>
            <person name="Cooke P."/>
            <person name="Costello M."/>
            <person name="D'Aco K."/>
            <person name="Daza R."/>
            <person name="De Haan G."/>
            <person name="DeGray S."/>
            <person name="DeMaso C."/>
            <person name="Dhargay N."/>
            <person name="Dooley K."/>
            <person name="Dooley E."/>
            <person name="Doricent M."/>
            <person name="Dorje P."/>
            <person name="Dorjee K."/>
            <person name="Dupes A."/>
            <person name="Elong R."/>
            <person name="Falk J."/>
            <person name="Farina A."/>
            <person name="Faro S."/>
            <person name="Ferguson D."/>
            <person name="Fisher S."/>
            <person name="Foley C.D."/>
            <person name="Franke A."/>
            <person name="Friedrich D."/>
            <person name="Gadbois L."/>
            <person name="Gearin G."/>
            <person name="Gearin C.R."/>
            <person name="Giannoukos G."/>
            <person name="Goode T."/>
            <person name="Graham J."/>
            <person name="Grandbois E."/>
            <person name="Grewal S."/>
            <person name="Gyaltsen K."/>
            <person name="Hafez N."/>
            <person name="Hagos B."/>
            <person name="Hall J."/>
            <person name="Henson C."/>
            <person name="Hollinger A."/>
            <person name="Honan T."/>
            <person name="Huard M.D."/>
            <person name="Hughes L."/>
            <person name="Hurhula B."/>
            <person name="Husby M.E."/>
            <person name="Kamat A."/>
            <person name="Kanga B."/>
            <person name="Kashin S."/>
            <person name="Khazanovich D."/>
            <person name="Kisner P."/>
            <person name="Lance K."/>
            <person name="Lara M."/>
            <person name="Lee W."/>
            <person name="Lennon N."/>
            <person name="Letendre F."/>
            <person name="LeVine R."/>
            <person name="Lipovsky A."/>
            <person name="Liu X."/>
            <person name="Liu J."/>
            <person name="Liu S."/>
            <person name="Lokyitsang T."/>
            <person name="Lokyitsang Y."/>
            <person name="Lubonja R."/>
            <person name="Lui A."/>
            <person name="MacDonald P."/>
            <person name="Magnisalis V."/>
            <person name="Maru K."/>
            <person name="Matthews C."/>
            <person name="McCusker W."/>
            <person name="McDonough S."/>
            <person name="Mehta T."/>
            <person name="Meldrim J."/>
            <person name="Meneus L."/>
            <person name="Mihai O."/>
            <person name="Mihalev A."/>
            <person name="Mihova T."/>
            <person name="Mittelman R."/>
            <person name="Mlenga V."/>
            <person name="Montmayeur A."/>
            <person name="Mulrain L."/>
            <person name="Navidi A."/>
            <person name="Naylor J."/>
            <person name="Negash T."/>
            <person name="Nguyen T."/>
            <person name="Nguyen N."/>
            <person name="Nicol R."/>
            <person name="Norbu C."/>
            <person name="Norbu N."/>
            <person name="Novod N."/>
            <person name="O'Neill B."/>
            <person name="Osman S."/>
            <person name="Markiewicz E."/>
            <person name="Oyono O.L."/>
            <person name="Patti C."/>
            <person name="Phunkhang P."/>
            <person name="Pierre F."/>
            <person name="Priest M."/>
            <person name="Raghuraman S."/>
            <person name="Rege F."/>
            <person name="Reyes R."/>
            <person name="Rise C."/>
            <person name="Rogov P."/>
            <person name="Ross K."/>
            <person name="Ryan E."/>
            <person name="Settipalli S."/>
            <person name="Shea T."/>
            <person name="Sherpa N."/>
            <person name="Shi L."/>
            <person name="Shih D."/>
            <person name="Sparrow T."/>
            <person name="Spaulding J."/>
            <person name="Stalker J."/>
            <person name="Stange-Thomann N."/>
            <person name="Stavropoulos S."/>
            <person name="Stone C."/>
            <person name="Strader C."/>
            <person name="Tesfaye S."/>
            <person name="Thomson T."/>
            <person name="Thoulutsang Y."/>
            <person name="Thoulutsang D."/>
            <person name="Topham K."/>
            <person name="Topping I."/>
            <person name="Tsamla T."/>
            <person name="Vassiliev H."/>
            <person name="Vo A."/>
            <person name="Wangchuk T."/>
            <person name="Wangdi T."/>
            <person name="Weiand M."/>
            <person name="Wilkinson J."/>
            <person name="Wilson A."/>
            <person name="Yadav S."/>
            <person name="Young G."/>
            <person name="Yu Q."/>
            <person name="Zembek L."/>
            <person name="Zhong D."/>
            <person name="Zimmer A."/>
            <person name="Zwirko Z."/>
            <person name="Jaffe D.B."/>
            <person name="Alvarez P."/>
            <person name="Brockman W."/>
            <person name="Butler J."/>
            <person name="Chin C."/>
            <person name="Gnerre S."/>
            <person name="Grabherr M."/>
            <person name="Kleber M."/>
            <person name="Mauceli E."/>
            <person name="MacCallum I."/>
        </authorList>
    </citation>
    <scope>NUCLEOTIDE SEQUENCE [LARGE SCALE GENOMIC DNA]</scope>
    <source>
        <strain evidence="3">MSH-3 / Tucson 14011-0111.49</strain>
    </source>
</reference>
<sequence length="129" mass="14325">MSISSLLIGPRHPQLILVHSFATIIIIIIIIIIVIIRLPIFSSIVSPRMKLHVTYRIYMAVIIENIIIDALGTGNFRHFSGQPETVKNEHQVGHAHHLLEGCVLGLCPGITLNDLLVLGLDCILFKYEG</sequence>
<keyword evidence="1" id="KW-0812">Transmembrane</keyword>
<evidence type="ECO:0000313" key="2">
    <source>
        <dbReference type="EMBL" id="EDW24696.1"/>
    </source>
</evidence>
<dbReference type="EMBL" id="CH479179">
    <property type="protein sequence ID" value="EDW24696.1"/>
    <property type="molecule type" value="Genomic_DNA"/>
</dbReference>
<accession>B4G530</accession>
<protein>
    <submittedName>
        <fullName evidence="2">GL24285</fullName>
    </submittedName>
</protein>
<dbReference type="Proteomes" id="UP000008744">
    <property type="component" value="Unassembled WGS sequence"/>
</dbReference>